<keyword evidence="7 12" id="KW-0573">Peptidoglycan synthesis</keyword>
<evidence type="ECO:0000256" key="11">
    <source>
        <dbReference type="ARBA" id="ARBA00047527"/>
    </source>
</evidence>
<dbReference type="EMBL" id="JBHRTA010000038">
    <property type="protein sequence ID" value="MFC3199443.1"/>
    <property type="molecule type" value="Genomic_DNA"/>
</dbReference>
<dbReference type="EC" id="2.5.1.7" evidence="12"/>
<feature type="binding site" evidence="12">
    <location>
        <position position="319"/>
    </location>
    <ligand>
        <name>UDP-N-acetyl-alpha-D-glucosamine</name>
        <dbReference type="ChEBI" id="CHEBI:57705"/>
    </ligand>
</feature>
<comment type="function">
    <text evidence="12">Cell wall formation. Adds enolpyruvyl to UDP-N-acetylglucosamine.</text>
</comment>
<feature type="domain" description="Enolpyruvate transferase" evidence="13">
    <location>
        <begin position="7"/>
        <end position="421"/>
    </location>
</feature>
<dbReference type="InterPro" id="IPR013792">
    <property type="entry name" value="RNA3'P_cycl/enolpyr_Trfase_a/b"/>
</dbReference>
<organism evidence="14 15">
    <name type="scientific">Parapedobacter deserti</name>
    <dbReference type="NCBI Taxonomy" id="1912957"/>
    <lineage>
        <taxon>Bacteria</taxon>
        <taxon>Pseudomonadati</taxon>
        <taxon>Bacteroidota</taxon>
        <taxon>Sphingobacteriia</taxon>
        <taxon>Sphingobacteriales</taxon>
        <taxon>Sphingobacteriaceae</taxon>
        <taxon>Parapedobacter</taxon>
    </lineage>
</organism>
<protein>
    <recommendedName>
        <fullName evidence="12">UDP-N-acetylglucosamine 1-carboxyvinyltransferase</fullName>
        <ecNumber evidence="12">2.5.1.7</ecNumber>
    </recommendedName>
    <alternativeName>
        <fullName evidence="12">Enoylpyruvate transferase</fullName>
    </alternativeName>
    <alternativeName>
        <fullName evidence="12">UDP-N-acetylglucosamine enolpyruvyl transferase</fullName>
        <shortName evidence="12">EPT</shortName>
    </alternativeName>
</protein>
<keyword evidence="3 12" id="KW-0963">Cytoplasm</keyword>
<reference evidence="15" key="1">
    <citation type="journal article" date="2019" name="Int. J. Syst. Evol. Microbiol.">
        <title>The Global Catalogue of Microorganisms (GCM) 10K type strain sequencing project: providing services to taxonomists for standard genome sequencing and annotation.</title>
        <authorList>
            <consortium name="The Broad Institute Genomics Platform"/>
            <consortium name="The Broad Institute Genome Sequencing Center for Infectious Disease"/>
            <person name="Wu L."/>
            <person name="Ma J."/>
        </authorList>
    </citation>
    <scope>NUCLEOTIDE SEQUENCE [LARGE SCALE GENOMIC DNA]</scope>
    <source>
        <strain evidence="15">KCTC 52416</strain>
    </source>
</reference>
<comment type="catalytic activity">
    <reaction evidence="11 12">
        <text>phosphoenolpyruvate + UDP-N-acetyl-alpha-D-glucosamine = UDP-N-acetyl-3-O-(1-carboxyvinyl)-alpha-D-glucosamine + phosphate</text>
        <dbReference type="Rhea" id="RHEA:18681"/>
        <dbReference type="ChEBI" id="CHEBI:43474"/>
        <dbReference type="ChEBI" id="CHEBI:57705"/>
        <dbReference type="ChEBI" id="CHEBI:58702"/>
        <dbReference type="ChEBI" id="CHEBI:68483"/>
        <dbReference type="EC" id="2.5.1.7"/>
    </reaction>
</comment>
<dbReference type="Pfam" id="PF00275">
    <property type="entry name" value="EPSP_synthase"/>
    <property type="match status" value="1"/>
</dbReference>
<keyword evidence="6 12" id="KW-0133">Cell shape</keyword>
<sequence>MNAFEIYGGTPLKGDIIPQGAKNEALQILSAVLLTEEAVTVSNIPDIKDVNKLIDLLRDLGVEVNRQSKDTYTFRAQHIDLDYFKSEEFKAKGSGLRGSIMIVGPLLARFGRAAIPRPGGDKIGRRRLDTHFLGFVKLGARFHYDPDSHFFNVDATNLKGTYILMDEASVTGTANIVMAAVLAEGTTTIYNAACEPYLQQLCKMLNRMGAKISGIGSNLLTIAGVDRLGGTNHRMLPDMIEIGSFIGLAAMTESEITIKDVHFNELGIIPTVFAKLGVQFELRGDDIFIPSQQSYEVDTFIDGSILTIADAPWPGFTPDLLSIVLVVATQAKGNVLIHQKMFESRLFFVDKLIDMGAQIILCDPHRATVIGLNKAFKLRGIEMTSPDIRAGVSLLIAALSAQGKSVIHNIEQIERGYQDIELRLKALGAAIRRIDAIPQTL</sequence>
<comment type="caution">
    <text evidence="14">The sequence shown here is derived from an EMBL/GenBank/DDBJ whole genome shotgun (WGS) entry which is preliminary data.</text>
</comment>
<comment type="pathway">
    <text evidence="2 12">Cell wall biogenesis; peptidoglycan biosynthesis.</text>
</comment>
<dbReference type="HAMAP" id="MF_00111">
    <property type="entry name" value="MurA"/>
    <property type="match status" value="1"/>
</dbReference>
<feature type="binding site" evidence="12">
    <location>
        <position position="341"/>
    </location>
    <ligand>
        <name>UDP-N-acetyl-alpha-D-glucosamine</name>
        <dbReference type="ChEBI" id="CHEBI:57705"/>
    </ligand>
</feature>
<feature type="binding site" evidence="12">
    <location>
        <begin position="22"/>
        <end position="23"/>
    </location>
    <ligand>
        <name>phosphoenolpyruvate</name>
        <dbReference type="ChEBI" id="CHEBI:58702"/>
    </ligand>
</feature>
<dbReference type="NCBIfam" id="NF006873">
    <property type="entry name" value="PRK09369.1"/>
    <property type="match status" value="1"/>
</dbReference>
<keyword evidence="8 12" id="KW-0131">Cell cycle</keyword>
<evidence type="ECO:0000256" key="2">
    <source>
        <dbReference type="ARBA" id="ARBA00004752"/>
    </source>
</evidence>
<dbReference type="NCBIfam" id="TIGR01072">
    <property type="entry name" value="murA"/>
    <property type="match status" value="1"/>
</dbReference>
<evidence type="ECO:0000256" key="1">
    <source>
        <dbReference type="ARBA" id="ARBA00004496"/>
    </source>
</evidence>
<evidence type="ECO:0000259" key="13">
    <source>
        <dbReference type="Pfam" id="PF00275"/>
    </source>
</evidence>
<evidence type="ECO:0000256" key="10">
    <source>
        <dbReference type="ARBA" id="ARBA00038367"/>
    </source>
</evidence>
<evidence type="ECO:0000256" key="6">
    <source>
        <dbReference type="ARBA" id="ARBA00022960"/>
    </source>
</evidence>
<evidence type="ECO:0000313" key="15">
    <source>
        <dbReference type="Proteomes" id="UP001595526"/>
    </source>
</evidence>
<dbReference type="RefSeq" id="WP_379025045.1">
    <property type="nucleotide sequence ID" value="NZ_JBHRTA010000038.1"/>
</dbReference>
<evidence type="ECO:0000313" key="14">
    <source>
        <dbReference type="EMBL" id="MFC3199443.1"/>
    </source>
</evidence>
<comment type="caution">
    <text evidence="12">Lacks conserved residue(s) required for the propagation of feature annotation.</text>
</comment>
<dbReference type="SUPFAM" id="SSF55205">
    <property type="entry name" value="EPT/RTPC-like"/>
    <property type="match status" value="1"/>
</dbReference>
<keyword evidence="15" id="KW-1185">Reference proteome</keyword>
<proteinExistence type="inferred from homology"/>
<dbReference type="InterPro" id="IPR005750">
    <property type="entry name" value="UDP_GlcNAc_COvinyl_MurA"/>
</dbReference>
<keyword evidence="4 12" id="KW-0132">Cell division</keyword>
<evidence type="ECO:0000256" key="8">
    <source>
        <dbReference type="ARBA" id="ARBA00023306"/>
    </source>
</evidence>
<dbReference type="PANTHER" id="PTHR43783:SF1">
    <property type="entry name" value="UDP-N-ACETYLGLUCOSAMINE 1-CARBOXYVINYLTRANSFERASE"/>
    <property type="match status" value="1"/>
</dbReference>
<comment type="similarity">
    <text evidence="10 12">Belongs to the EPSP synthase family. MurA subfamily.</text>
</comment>
<evidence type="ECO:0000256" key="5">
    <source>
        <dbReference type="ARBA" id="ARBA00022679"/>
    </source>
</evidence>
<evidence type="ECO:0000256" key="9">
    <source>
        <dbReference type="ARBA" id="ARBA00023316"/>
    </source>
</evidence>
<dbReference type="Proteomes" id="UP001595526">
    <property type="component" value="Unassembled WGS sequence"/>
</dbReference>
<dbReference type="PANTHER" id="PTHR43783">
    <property type="entry name" value="UDP-N-ACETYLGLUCOSAMINE 1-CARBOXYVINYLTRANSFERASE"/>
    <property type="match status" value="1"/>
</dbReference>
<accession>A0ABV7JMX3</accession>
<comment type="subcellular location">
    <subcellularLocation>
        <location evidence="1 12">Cytoplasm</location>
    </subcellularLocation>
</comment>
<dbReference type="Gene3D" id="3.65.10.10">
    <property type="entry name" value="Enolpyruvate transferase domain"/>
    <property type="match status" value="2"/>
</dbReference>
<evidence type="ECO:0000256" key="12">
    <source>
        <dbReference type="HAMAP-Rule" id="MF_00111"/>
    </source>
</evidence>
<gene>
    <name evidence="12 14" type="primary">murA</name>
    <name evidence="14" type="ORF">ACFOET_17610</name>
</gene>
<evidence type="ECO:0000256" key="3">
    <source>
        <dbReference type="ARBA" id="ARBA00022490"/>
    </source>
</evidence>
<dbReference type="GO" id="GO:0008760">
    <property type="term" value="F:UDP-N-acetylglucosamine 1-carboxyvinyltransferase activity"/>
    <property type="evidence" value="ECO:0007669"/>
    <property type="project" value="UniProtKB-EC"/>
</dbReference>
<dbReference type="InterPro" id="IPR036968">
    <property type="entry name" value="Enolpyruvate_Tfrase_sf"/>
</dbReference>
<keyword evidence="9 12" id="KW-0961">Cell wall biogenesis/degradation</keyword>
<evidence type="ECO:0000256" key="7">
    <source>
        <dbReference type="ARBA" id="ARBA00022984"/>
    </source>
</evidence>
<keyword evidence="5 12" id="KW-0808">Transferase</keyword>
<name>A0ABV7JMX3_9SPHI</name>
<dbReference type="InterPro" id="IPR001986">
    <property type="entry name" value="Enolpyruvate_Tfrase_dom"/>
</dbReference>
<dbReference type="InterPro" id="IPR050068">
    <property type="entry name" value="MurA_subfamily"/>
</dbReference>
<dbReference type="CDD" id="cd01555">
    <property type="entry name" value="UdpNAET"/>
    <property type="match status" value="1"/>
</dbReference>
<feature type="binding site" evidence="12">
    <location>
        <position position="97"/>
    </location>
    <ligand>
        <name>UDP-N-acetyl-alpha-D-glucosamine</name>
        <dbReference type="ChEBI" id="CHEBI:57705"/>
    </ligand>
</feature>
<feature type="active site" description="Proton donor" evidence="12">
    <location>
        <position position="121"/>
    </location>
</feature>
<evidence type="ECO:0000256" key="4">
    <source>
        <dbReference type="ARBA" id="ARBA00022618"/>
    </source>
</evidence>